<sequence length="540" mass="59801">MKHFIRKSLPIFLGGVIALAASCTKEDGFDEPTLTLSETAMSFDKGMSEKTVTITTNQASWIASSPAEGDWLAVTSEENVLKIKVLENTRGSERKTYVLVNAGGASAKLEVTQSAADITLDVIPDTIYMPQTGGERTVDITTNATSYEIVPEETTYWLTIDKHDEDVKLRAEANNTERARSVKLYARSGEKAKEIVVAQSGRLKYILAINPGNPMSVHKMMDFELSRGSYLRNYQAAYPNFGMPEMYTFVTASPIFKLIEYSSYDGVVPSGITTVGDGMIAVNACKDKAFERFLEENGYRRVNANSAKDFVNESAGLTLNVTISEREGNEGVNLTFRPFLKQDKKYPTFEAMPYFPLELLRKENKKEPAVVAYETAAGSTLVSRTMSEINTSEVSIMQYKMKAGSTDAFYGRAYFFFTTDPKVPVDAKFIGSVETGVLLFKNVNLGLWRNGTDWHVTEEFKELLGQEGFEFNSSSGNKHFFIRSYDHLRIAVTPIKDDDETVLALLFNYGDAAASGSAERGIPTLKNLLSGKAARKTTGR</sequence>
<dbReference type="CDD" id="cd14948">
    <property type="entry name" value="BACON"/>
    <property type="match status" value="2"/>
</dbReference>
<dbReference type="Gene3D" id="2.60.40.10">
    <property type="entry name" value="Immunoglobulins"/>
    <property type="match status" value="2"/>
</dbReference>
<dbReference type="PATRIC" id="fig|883158.3.peg.2009"/>
<dbReference type="PROSITE" id="PS51257">
    <property type="entry name" value="PROKAR_LIPOPROTEIN"/>
    <property type="match status" value="1"/>
</dbReference>
<evidence type="ECO:0000259" key="2">
    <source>
        <dbReference type="Pfam" id="PF13004"/>
    </source>
</evidence>
<organism evidence="3 4">
    <name type="scientific">Prevotella micans F0438</name>
    <dbReference type="NCBI Taxonomy" id="883158"/>
    <lineage>
        <taxon>Bacteria</taxon>
        <taxon>Pseudomonadati</taxon>
        <taxon>Bacteroidota</taxon>
        <taxon>Bacteroidia</taxon>
        <taxon>Bacteroidales</taxon>
        <taxon>Prevotellaceae</taxon>
        <taxon>Prevotella</taxon>
    </lineage>
</organism>
<protein>
    <recommendedName>
        <fullName evidence="2">BACON domain-containing protein</fullName>
    </recommendedName>
</protein>
<evidence type="ECO:0000256" key="1">
    <source>
        <dbReference type="SAM" id="SignalP"/>
    </source>
</evidence>
<feature type="domain" description="BACON" evidence="2">
    <location>
        <begin position="53"/>
        <end position="113"/>
    </location>
</feature>
<dbReference type="RefSeq" id="WP_006953700.1">
    <property type="nucleotide sequence ID" value="NZ_JH594523.1"/>
</dbReference>
<dbReference type="InterPro" id="IPR013783">
    <property type="entry name" value="Ig-like_fold"/>
</dbReference>
<dbReference type="Proteomes" id="UP000016023">
    <property type="component" value="Unassembled WGS sequence"/>
</dbReference>
<feature type="signal peptide" evidence="1">
    <location>
        <begin position="1"/>
        <end position="20"/>
    </location>
</feature>
<dbReference type="HOGENOM" id="CLU_509824_0_0_10"/>
<keyword evidence="1" id="KW-0732">Signal</keyword>
<dbReference type="AlphaFoldDB" id="H1Q518"/>
<dbReference type="EMBL" id="AGWK01000059">
    <property type="protein sequence ID" value="EHO65996.1"/>
    <property type="molecule type" value="Genomic_DNA"/>
</dbReference>
<name>H1Q518_9BACT</name>
<reference evidence="3 4" key="1">
    <citation type="submission" date="2011-12" db="EMBL/GenBank/DDBJ databases">
        <title>The Genome Sequence of Prevotella micans F0438.</title>
        <authorList>
            <consortium name="The Broad Institute Genome Sequencing Platform"/>
            <person name="Earl A."/>
            <person name="Ward D."/>
            <person name="Feldgarden M."/>
            <person name="Gevers D."/>
            <person name="Izard J."/>
            <person name="Baranova O.V."/>
            <person name="Blanton J.M."/>
            <person name="Wade W.G."/>
            <person name="Dewhirst F.E."/>
            <person name="Young S.K."/>
            <person name="Zeng Q."/>
            <person name="Gargeya S."/>
            <person name="Fitzgerald M."/>
            <person name="Haas B."/>
            <person name="Abouelleil A."/>
            <person name="Alvarado L."/>
            <person name="Arachchi H.M."/>
            <person name="Berlin A."/>
            <person name="Chapman S.B."/>
            <person name="Gearin G."/>
            <person name="Goldberg J."/>
            <person name="Griggs A."/>
            <person name="Gujja S."/>
            <person name="Hansen M."/>
            <person name="Heiman D."/>
            <person name="Howarth C."/>
            <person name="Larimer J."/>
            <person name="Lui A."/>
            <person name="MacDonald P.J.P."/>
            <person name="McCowen C."/>
            <person name="Montmayeur A."/>
            <person name="Murphy C."/>
            <person name="Neiman D."/>
            <person name="Pearson M."/>
            <person name="Priest M."/>
            <person name="Roberts A."/>
            <person name="Saif S."/>
            <person name="Shea T."/>
            <person name="Sisk P."/>
            <person name="Stolte C."/>
            <person name="Sykes S."/>
            <person name="Wortman J."/>
            <person name="Nusbaum C."/>
            <person name="Birren B."/>
        </authorList>
    </citation>
    <scope>NUCLEOTIDE SEQUENCE [LARGE SCALE GENOMIC DNA]</scope>
    <source>
        <strain evidence="3 4">F0438</strain>
    </source>
</reference>
<dbReference type="STRING" id="883158.HMPREF9140_02006"/>
<comment type="caution">
    <text evidence="3">The sequence shown here is derived from an EMBL/GenBank/DDBJ whole genome shotgun (WGS) entry which is preliminary data.</text>
</comment>
<proteinExistence type="predicted"/>
<accession>H1Q518</accession>
<dbReference type="InterPro" id="IPR024361">
    <property type="entry name" value="BACON"/>
</dbReference>
<evidence type="ECO:0000313" key="4">
    <source>
        <dbReference type="Proteomes" id="UP000016023"/>
    </source>
</evidence>
<evidence type="ECO:0000313" key="3">
    <source>
        <dbReference type="EMBL" id="EHO65996.1"/>
    </source>
</evidence>
<dbReference type="eggNOG" id="ENOG50332NM">
    <property type="taxonomic scope" value="Bacteria"/>
</dbReference>
<dbReference type="Pfam" id="PF13004">
    <property type="entry name" value="BACON"/>
    <property type="match status" value="1"/>
</dbReference>
<gene>
    <name evidence="3" type="ORF">HMPREF9140_02006</name>
</gene>
<feature type="chain" id="PRO_5003552088" description="BACON domain-containing protein" evidence="1">
    <location>
        <begin position="21"/>
        <end position="540"/>
    </location>
</feature>
<keyword evidence="4" id="KW-1185">Reference proteome</keyword>